<evidence type="ECO:0000256" key="6">
    <source>
        <dbReference type="ARBA" id="ARBA00023239"/>
    </source>
</evidence>
<protein>
    <submittedName>
        <fullName evidence="8">Fumarate hydratase</fullName>
        <ecNumber evidence="8">4.2.1.2</ecNumber>
    </submittedName>
</protein>
<dbReference type="InterPro" id="IPR051208">
    <property type="entry name" value="Class-I_Fumarase/Tartrate_DH"/>
</dbReference>
<keyword evidence="3" id="KW-0479">Metal-binding</keyword>
<dbReference type="NCBIfam" id="TIGR00722">
    <property type="entry name" value="ttdA_fumA_fumB"/>
    <property type="match status" value="1"/>
</dbReference>
<evidence type="ECO:0000256" key="5">
    <source>
        <dbReference type="ARBA" id="ARBA00023014"/>
    </source>
</evidence>
<keyword evidence="4" id="KW-0408">Iron</keyword>
<evidence type="ECO:0000259" key="7">
    <source>
        <dbReference type="Pfam" id="PF05681"/>
    </source>
</evidence>
<evidence type="ECO:0000256" key="2">
    <source>
        <dbReference type="ARBA" id="ARBA00022485"/>
    </source>
</evidence>
<reference evidence="8 9" key="1">
    <citation type="journal article" date="2019" name="ISME J.">
        <title>Insights into ecological role of a new deltaproteobacterial order Candidatus Acidulodesulfobacterales by metagenomics and metatranscriptomics.</title>
        <authorList>
            <person name="Tan S."/>
            <person name="Liu J."/>
            <person name="Fang Y."/>
            <person name="Hedlund B.P."/>
            <person name="Lian Z.H."/>
            <person name="Huang L.Y."/>
            <person name="Li J.T."/>
            <person name="Huang L.N."/>
            <person name="Li W.J."/>
            <person name="Jiang H.C."/>
            <person name="Dong H.L."/>
            <person name="Shu W.S."/>
        </authorList>
    </citation>
    <scope>NUCLEOTIDE SEQUENCE [LARGE SCALE GENOMIC DNA]</scope>
    <source>
        <strain evidence="8">AP2</strain>
    </source>
</reference>
<name>A0A519BIM0_ACIG2</name>
<evidence type="ECO:0000313" key="9">
    <source>
        <dbReference type="Proteomes" id="UP000316562"/>
    </source>
</evidence>
<keyword evidence="2" id="KW-0004">4Fe-4S</keyword>
<accession>A0A519BIM0</accession>
<dbReference type="GO" id="GO:0051539">
    <property type="term" value="F:4 iron, 4 sulfur cluster binding"/>
    <property type="evidence" value="ECO:0007669"/>
    <property type="project" value="UniProtKB-KW"/>
</dbReference>
<evidence type="ECO:0000256" key="4">
    <source>
        <dbReference type="ARBA" id="ARBA00023004"/>
    </source>
</evidence>
<comment type="similarity">
    <text evidence="1">Belongs to the class-I fumarase family.</text>
</comment>
<evidence type="ECO:0000256" key="3">
    <source>
        <dbReference type="ARBA" id="ARBA00022723"/>
    </source>
</evidence>
<comment type="caution">
    <text evidence="8">The sequence shown here is derived from an EMBL/GenBank/DDBJ whole genome shotgun (WGS) entry which is preliminary data.</text>
</comment>
<dbReference type="PANTHER" id="PTHR30389">
    <property type="entry name" value="FUMARATE HYDRATASE-RELATED"/>
    <property type="match status" value="1"/>
</dbReference>
<dbReference type="InterPro" id="IPR004646">
    <property type="entry name" value="Fe-S_hydro-lyase_TtdA-typ_cat"/>
</dbReference>
<proteinExistence type="inferred from homology"/>
<dbReference type="Proteomes" id="UP000316562">
    <property type="component" value="Unassembled WGS sequence"/>
</dbReference>
<sequence>MKIIKLDQISNAVIDLITHAASNLSEDVIKSLNNSLDIEISESGKSVLNKIIKNAEIAKNEDRPLCQDTGLAVFFVEIGNDVAIEGGTITEGINEGTRKGYEKGYLRKSTCDPLTRKNLGDNTPAIIHYEFTGGDKLKISYAAKGGGSENMSRIKMMKPSDGIQGIIDFAVETMEIAGPNPCPPNIIGIGIGGNFERSAIIAKKALFRNIGTINPDKELAQIEQTIYNKINNIGTGPMGFGGVCTALAVHIIKEPCHIASMPVAINIECHSHRHGSVVL</sequence>
<keyword evidence="6 8" id="KW-0456">Lyase</keyword>
<dbReference type="PANTHER" id="PTHR30389:SF17">
    <property type="entry name" value="L(+)-TARTRATE DEHYDRATASE SUBUNIT ALPHA-RELATED"/>
    <property type="match status" value="1"/>
</dbReference>
<dbReference type="EC" id="4.2.1.2" evidence="8"/>
<dbReference type="EMBL" id="SGBC01000001">
    <property type="protein sequence ID" value="RZD17110.1"/>
    <property type="molecule type" value="Genomic_DNA"/>
</dbReference>
<dbReference type="AlphaFoldDB" id="A0A519BIM0"/>
<dbReference type="NCBIfam" id="NF004885">
    <property type="entry name" value="PRK06246.1"/>
    <property type="match status" value="1"/>
</dbReference>
<gene>
    <name evidence="8" type="ORF">EVJ46_02445</name>
</gene>
<dbReference type="GO" id="GO:0046872">
    <property type="term" value="F:metal ion binding"/>
    <property type="evidence" value="ECO:0007669"/>
    <property type="project" value="UniProtKB-KW"/>
</dbReference>
<organism evidence="8 9">
    <name type="scientific">Acididesulfobacter guangdongensis</name>
    <dbReference type="NCBI Taxonomy" id="2597225"/>
    <lineage>
        <taxon>Bacteria</taxon>
        <taxon>Deltaproteobacteria</taxon>
        <taxon>Candidatus Acidulodesulfobacterales</taxon>
        <taxon>Candidatus Acididesulfobacter</taxon>
    </lineage>
</organism>
<keyword evidence="5" id="KW-0411">Iron-sulfur</keyword>
<dbReference type="Pfam" id="PF05681">
    <property type="entry name" value="Fumerase"/>
    <property type="match status" value="1"/>
</dbReference>
<feature type="domain" description="Fe-S hydro-lyase tartrate dehydratase alpha-type catalytic" evidence="7">
    <location>
        <begin position="11"/>
        <end position="277"/>
    </location>
</feature>
<dbReference type="GO" id="GO:0004333">
    <property type="term" value="F:fumarate hydratase activity"/>
    <property type="evidence" value="ECO:0007669"/>
    <property type="project" value="UniProtKB-EC"/>
</dbReference>
<evidence type="ECO:0000256" key="1">
    <source>
        <dbReference type="ARBA" id="ARBA00008876"/>
    </source>
</evidence>
<evidence type="ECO:0000313" key="8">
    <source>
        <dbReference type="EMBL" id="RZD17110.1"/>
    </source>
</evidence>